<dbReference type="AlphaFoldDB" id="A0A9N9IQ39"/>
<dbReference type="EMBL" id="CAJVPS010036790">
    <property type="protein sequence ID" value="CAG8744006.1"/>
    <property type="molecule type" value="Genomic_DNA"/>
</dbReference>
<evidence type="ECO:0000256" key="1">
    <source>
        <dbReference type="SAM" id="MobiDB-lite"/>
    </source>
</evidence>
<feature type="non-terminal residue" evidence="2">
    <location>
        <position position="297"/>
    </location>
</feature>
<feature type="non-terminal residue" evidence="2">
    <location>
        <position position="1"/>
    </location>
</feature>
<protein>
    <submittedName>
        <fullName evidence="2">13104_t:CDS:1</fullName>
    </submittedName>
</protein>
<reference evidence="2" key="1">
    <citation type="submission" date="2021-06" db="EMBL/GenBank/DDBJ databases">
        <authorList>
            <person name="Kallberg Y."/>
            <person name="Tangrot J."/>
            <person name="Rosling A."/>
        </authorList>
    </citation>
    <scope>NUCLEOTIDE SEQUENCE</scope>
    <source>
        <strain evidence="2">FL130A</strain>
    </source>
</reference>
<proteinExistence type="predicted"/>
<evidence type="ECO:0000313" key="3">
    <source>
        <dbReference type="Proteomes" id="UP000789508"/>
    </source>
</evidence>
<sequence length="297" mass="32910">PKTPRKRQSKAAIPANDALPTNSQSNVAGPKKRGRSKAAASTTLQSQSNQPSDLSQLQNEVIKEIDRDSPEILSDDNEIEDAAIFLGKPPNRRIGTIHPDSFLPPGRLQSLDSLQTKPIGRLSSIRTVPDYDFHIVKEEDNVDTISNAPSNAVTMRGNQRTTFTPNSPVRRKKPTLPYIDESSYANLNDAKSNIPNLLERGPRPRRDLNMVASGPFAFGPAESDMGGYDDYEDYGEIGNMKVISDNKLKSEVENAQHLANGFDNDDLWAPIAVFGEKEEEYQEILEDIKLKVLPELD</sequence>
<comment type="caution">
    <text evidence="2">The sequence shown here is derived from an EMBL/GenBank/DDBJ whole genome shotgun (WGS) entry which is preliminary data.</text>
</comment>
<evidence type="ECO:0000313" key="2">
    <source>
        <dbReference type="EMBL" id="CAG8744006.1"/>
    </source>
</evidence>
<accession>A0A9N9IQ39</accession>
<organism evidence="2 3">
    <name type="scientific">Ambispora leptoticha</name>
    <dbReference type="NCBI Taxonomy" id="144679"/>
    <lineage>
        <taxon>Eukaryota</taxon>
        <taxon>Fungi</taxon>
        <taxon>Fungi incertae sedis</taxon>
        <taxon>Mucoromycota</taxon>
        <taxon>Glomeromycotina</taxon>
        <taxon>Glomeromycetes</taxon>
        <taxon>Archaeosporales</taxon>
        <taxon>Ambisporaceae</taxon>
        <taxon>Ambispora</taxon>
    </lineage>
</organism>
<feature type="compositionally biased region" description="Polar residues" evidence="1">
    <location>
        <begin position="39"/>
        <end position="56"/>
    </location>
</feature>
<feature type="region of interest" description="Disordered" evidence="1">
    <location>
        <begin position="1"/>
        <end position="56"/>
    </location>
</feature>
<gene>
    <name evidence="2" type="ORF">ALEPTO_LOCUS13066</name>
</gene>
<name>A0A9N9IQ39_9GLOM</name>
<keyword evidence="3" id="KW-1185">Reference proteome</keyword>
<dbReference type="Proteomes" id="UP000789508">
    <property type="component" value="Unassembled WGS sequence"/>
</dbReference>